<dbReference type="SUPFAM" id="SSF52540">
    <property type="entry name" value="P-loop containing nucleoside triphosphate hydrolases"/>
    <property type="match status" value="1"/>
</dbReference>
<evidence type="ECO:0000256" key="3">
    <source>
        <dbReference type="PROSITE-ProRule" id="PRU00023"/>
    </source>
</evidence>
<dbReference type="AlphaFoldDB" id="A0AAD6HK40"/>
<dbReference type="Pfam" id="PF00023">
    <property type="entry name" value="Ank"/>
    <property type="match status" value="2"/>
</dbReference>
<keyword evidence="7" id="KW-1185">Reference proteome</keyword>
<dbReference type="InterPro" id="IPR031359">
    <property type="entry name" value="NACHT_N"/>
</dbReference>
<evidence type="ECO:0000313" key="7">
    <source>
        <dbReference type="Proteomes" id="UP001215712"/>
    </source>
</evidence>
<dbReference type="Pfam" id="PF17100">
    <property type="entry name" value="NACHT_N"/>
    <property type="match status" value="1"/>
</dbReference>
<dbReference type="SMART" id="SM00248">
    <property type="entry name" value="ANK"/>
    <property type="match status" value="10"/>
</dbReference>
<dbReference type="Pfam" id="PF12796">
    <property type="entry name" value="Ank_2"/>
    <property type="match status" value="2"/>
</dbReference>
<dbReference type="PROSITE" id="PS50297">
    <property type="entry name" value="ANK_REP_REGION"/>
    <property type="match status" value="6"/>
</dbReference>
<feature type="repeat" description="ANK" evidence="3">
    <location>
        <begin position="686"/>
        <end position="718"/>
    </location>
</feature>
<evidence type="ECO:0000259" key="5">
    <source>
        <dbReference type="Pfam" id="PF24883"/>
    </source>
</evidence>
<feature type="repeat" description="ANK" evidence="3">
    <location>
        <begin position="893"/>
        <end position="925"/>
    </location>
</feature>
<keyword evidence="2 3" id="KW-0040">ANK repeat</keyword>
<dbReference type="PRINTS" id="PR01415">
    <property type="entry name" value="ANKYRIN"/>
</dbReference>
<dbReference type="SUPFAM" id="SSF48403">
    <property type="entry name" value="Ankyrin repeat"/>
    <property type="match status" value="1"/>
</dbReference>
<feature type="repeat" description="ANK" evidence="3">
    <location>
        <begin position="826"/>
        <end position="848"/>
    </location>
</feature>
<dbReference type="InterPro" id="IPR056884">
    <property type="entry name" value="NPHP3-like_N"/>
</dbReference>
<organism evidence="6 7">
    <name type="scientific">Penicillium malachiteum</name>
    <dbReference type="NCBI Taxonomy" id="1324776"/>
    <lineage>
        <taxon>Eukaryota</taxon>
        <taxon>Fungi</taxon>
        <taxon>Dikarya</taxon>
        <taxon>Ascomycota</taxon>
        <taxon>Pezizomycotina</taxon>
        <taxon>Eurotiomycetes</taxon>
        <taxon>Eurotiomycetidae</taxon>
        <taxon>Eurotiales</taxon>
        <taxon>Aspergillaceae</taxon>
        <taxon>Penicillium</taxon>
    </lineage>
</organism>
<dbReference type="InterPro" id="IPR051631">
    <property type="entry name" value="Ankyrin-KH/SAM_domain"/>
</dbReference>
<dbReference type="InterPro" id="IPR002110">
    <property type="entry name" value="Ankyrin_rpt"/>
</dbReference>
<dbReference type="Gene3D" id="1.25.40.20">
    <property type="entry name" value="Ankyrin repeat-containing domain"/>
    <property type="match status" value="3"/>
</dbReference>
<evidence type="ECO:0000256" key="1">
    <source>
        <dbReference type="ARBA" id="ARBA00022737"/>
    </source>
</evidence>
<dbReference type="InterPro" id="IPR036770">
    <property type="entry name" value="Ankyrin_rpt-contain_sf"/>
</dbReference>
<evidence type="ECO:0000259" key="4">
    <source>
        <dbReference type="Pfam" id="PF17100"/>
    </source>
</evidence>
<sequence length="989" mass="111502">MGSAIADIDPNHMGIAWIGLVLSGTEQNAAALQGLAQISPIITRYAKVEEIYIEQRRENQAVDLNKDFRLQVVNLYTSILVYQGAIIAHSKRSRLSQYARAIPRIDDWNKLLQDIVDLDADCRKFTQIFDFEEQTARHWELKEILKQQDEQMEQVSFQMSHIREQTEALINENDRRDDKEILDWVSTALPHNDHIRILEHGKLNSDYAESGKWLFSRTEFQSWQNTNDHSQSVLWLPGPVGTGKSSLICLVVERFLNQSRREEANQLAFFYCSRKQGTNEANSPKAVLRSLLRQLAWSKTNLSVAPIVKERYRQWQQDQGYGGRGLLADDCIELLTQLIATNHHTTIIIDALDECSDFEELLSNLEEIMVASQGKVKFLLSSRMHVPVQETFPANARIEVGLDNKDDIEYFIKTRIEQNQRRLEQCKSAELKDRIMKALSDRAQGMFRWVELQLDVLFSAKSKIRRPDVFRKKLETLESGSGIPELEGVYDEIYDMNVSTDEDRQAAERTLKWIMCCRRPLSIVTLVKAVSLDSNVTSSSLIITKWSNLRISRFENIWLAVQIMAIPLAMQMLKLQGPPLLHLLNGSSETDAEATKGDVFLQYTALYWAVHYSETSLHDKKGPLRHLVYKLLSPIEPSSGFATCLQVWADLLEEVHVLFTACAWGFRGVIQEALSAGFNLDERNDDGETALAVAASFNDIKIMKLLLESGADVNAIGSKGGYTPLHHGSAPWCQEQSVQAVKLLIDHGADVTKGIEGPINDQWTPLHLATCRGFEQIVRLLLDKGAEVNGKTKRGSTALHLALHDKATIAQLLLDYGADPTLEDKNGQTPLKVAAANGYEDMVKFLLKYQSLESDAKKWTQQAQFYNAVREGDEATVRVLLEDGIDMNMKSVRGEYPLHWAMHRGHQGVASLLLEKGADINAKDKFGETALLLACKARDEETMRFLLDNGADMNIKNDERAGGYTVLSFATAAGESQIVEMLLRRGASL</sequence>
<dbReference type="PROSITE" id="PS50088">
    <property type="entry name" value="ANK_REPEAT"/>
    <property type="match status" value="7"/>
</dbReference>
<evidence type="ECO:0000313" key="6">
    <source>
        <dbReference type="EMBL" id="KAJ5724453.1"/>
    </source>
</evidence>
<proteinExistence type="predicted"/>
<keyword evidence="1" id="KW-0677">Repeat</keyword>
<dbReference type="Gene3D" id="3.40.50.300">
    <property type="entry name" value="P-loop containing nucleotide triphosphate hydrolases"/>
    <property type="match status" value="1"/>
</dbReference>
<comment type="caution">
    <text evidence="6">The sequence shown here is derived from an EMBL/GenBank/DDBJ whole genome shotgun (WGS) entry which is preliminary data.</text>
</comment>
<dbReference type="Proteomes" id="UP001215712">
    <property type="component" value="Unassembled WGS sequence"/>
</dbReference>
<feature type="domain" description="NWD NACHT-NTPase N-terminal" evidence="4">
    <location>
        <begin position="15"/>
        <end position="119"/>
    </location>
</feature>
<evidence type="ECO:0000256" key="2">
    <source>
        <dbReference type="ARBA" id="ARBA00023043"/>
    </source>
</evidence>
<protein>
    <recommendedName>
        <fullName evidence="8">NACHT domain-containing protein</fullName>
    </recommendedName>
</protein>
<feature type="repeat" description="ANK" evidence="3">
    <location>
        <begin position="761"/>
        <end position="793"/>
    </location>
</feature>
<accession>A0AAD6HK40</accession>
<gene>
    <name evidence="6" type="ORF">N7493_006181</name>
</gene>
<dbReference type="PANTHER" id="PTHR23206:SF8">
    <property type="entry name" value="ANKYRIN REPEAT AND KH DOMAIN-CONTAINING 1"/>
    <property type="match status" value="1"/>
</dbReference>
<dbReference type="EMBL" id="JAQJAN010000008">
    <property type="protein sequence ID" value="KAJ5724453.1"/>
    <property type="molecule type" value="Genomic_DNA"/>
</dbReference>
<name>A0AAD6HK40_9EURO</name>
<dbReference type="Pfam" id="PF24883">
    <property type="entry name" value="NPHP3_N"/>
    <property type="match status" value="1"/>
</dbReference>
<reference evidence="6" key="1">
    <citation type="journal article" date="2023" name="IMA Fungus">
        <title>Comparative genomic study of the Penicillium genus elucidates a diverse pangenome and 15 lateral gene transfer events.</title>
        <authorList>
            <person name="Petersen C."/>
            <person name="Sorensen T."/>
            <person name="Nielsen M.R."/>
            <person name="Sondergaard T.E."/>
            <person name="Sorensen J.L."/>
            <person name="Fitzpatrick D.A."/>
            <person name="Frisvad J.C."/>
            <person name="Nielsen K.L."/>
        </authorList>
    </citation>
    <scope>NUCLEOTIDE SEQUENCE</scope>
    <source>
        <strain evidence="6">IBT 17514</strain>
    </source>
</reference>
<feature type="repeat" description="ANK" evidence="3">
    <location>
        <begin position="962"/>
        <end position="989"/>
    </location>
</feature>
<dbReference type="PANTHER" id="PTHR23206">
    <property type="entry name" value="MASK PROTEIN"/>
    <property type="match status" value="1"/>
</dbReference>
<dbReference type="InterPro" id="IPR027417">
    <property type="entry name" value="P-loop_NTPase"/>
</dbReference>
<feature type="domain" description="Nephrocystin 3-like N-terminal" evidence="5">
    <location>
        <begin position="210"/>
        <end position="383"/>
    </location>
</feature>
<evidence type="ECO:0008006" key="8">
    <source>
        <dbReference type="Google" id="ProtNLM"/>
    </source>
</evidence>
<feature type="repeat" description="ANK" evidence="3">
    <location>
        <begin position="926"/>
        <end position="958"/>
    </location>
</feature>
<feature type="repeat" description="ANK" evidence="3">
    <location>
        <begin position="794"/>
        <end position="825"/>
    </location>
</feature>
<reference evidence="6" key="2">
    <citation type="submission" date="2023-01" db="EMBL/GenBank/DDBJ databases">
        <authorList>
            <person name="Petersen C."/>
        </authorList>
    </citation>
    <scope>NUCLEOTIDE SEQUENCE</scope>
    <source>
        <strain evidence="6">IBT 17514</strain>
    </source>
</reference>